<evidence type="ECO:0000313" key="1">
    <source>
        <dbReference type="EMBL" id="KAK3726702.1"/>
    </source>
</evidence>
<name>A0AAE0XYS8_9GAST</name>
<proteinExistence type="predicted"/>
<evidence type="ECO:0000313" key="2">
    <source>
        <dbReference type="Proteomes" id="UP001283361"/>
    </source>
</evidence>
<protein>
    <submittedName>
        <fullName evidence="1">Uncharacterized protein</fullName>
    </submittedName>
</protein>
<keyword evidence="2" id="KW-1185">Reference proteome</keyword>
<dbReference type="AlphaFoldDB" id="A0AAE0XYS8"/>
<organism evidence="1 2">
    <name type="scientific">Elysia crispata</name>
    <name type="common">lettuce slug</name>
    <dbReference type="NCBI Taxonomy" id="231223"/>
    <lineage>
        <taxon>Eukaryota</taxon>
        <taxon>Metazoa</taxon>
        <taxon>Spiralia</taxon>
        <taxon>Lophotrochozoa</taxon>
        <taxon>Mollusca</taxon>
        <taxon>Gastropoda</taxon>
        <taxon>Heterobranchia</taxon>
        <taxon>Euthyneura</taxon>
        <taxon>Panpulmonata</taxon>
        <taxon>Sacoglossa</taxon>
        <taxon>Placobranchoidea</taxon>
        <taxon>Plakobranchidae</taxon>
        <taxon>Elysia</taxon>
    </lineage>
</organism>
<dbReference type="EMBL" id="JAWDGP010007289">
    <property type="protein sequence ID" value="KAK3726702.1"/>
    <property type="molecule type" value="Genomic_DNA"/>
</dbReference>
<reference evidence="1" key="1">
    <citation type="journal article" date="2023" name="G3 (Bethesda)">
        <title>A reference genome for the long-term kleptoplast-retaining sea slug Elysia crispata morphotype clarki.</title>
        <authorList>
            <person name="Eastman K.E."/>
            <person name="Pendleton A.L."/>
            <person name="Shaikh M.A."/>
            <person name="Suttiyut T."/>
            <person name="Ogas R."/>
            <person name="Tomko P."/>
            <person name="Gavelis G."/>
            <person name="Widhalm J.R."/>
            <person name="Wisecaver J.H."/>
        </authorList>
    </citation>
    <scope>NUCLEOTIDE SEQUENCE</scope>
    <source>
        <strain evidence="1">ECLA1</strain>
    </source>
</reference>
<dbReference type="Proteomes" id="UP001283361">
    <property type="component" value="Unassembled WGS sequence"/>
</dbReference>
<accession>A0AAE0XYS8</accession>
<comment type="caution">
    <text evidence="1">The sequence shown here is derived from an EMBL/GenBank/DDBJ whole genome shotgun (WGS) entry which is preliminary data.</text>
</comment>
<sequence>MSSYCILRRSVHAQQNSQIVRRNFRLSRCLCVSVLAGRIMCLDTLTEMACSEDKTGSRRFPSAPAWISRDERGWVVLTNKEHVWANS</sequence>
<gene>
    <name evidence="1" type="ORF">RRG08_017010</name>
</gene>